<protein>
    <submittedName>
        <fullName evidence="1">Uncharacterized protein</fullName>
    </submittedName>
</protein>
<sequence>MGKKKAMPKSKCCVSKDRCKRCPIRMLKEGTLPAGYTVKKRKLVKVSKKAGKKVGTLPTAA</sequence>
<dbReference type="EMBL" id="SDKM01000011">
    <property type="protein sequence ID" value="RYP86454.1"/>
    <property type="molecule type" value="Genomic_DNA"/>
</dbReference>
<dbReference type="AlphaFoldDB" id="A0A4Q4ZGK7"/>
<accession>A0A4Q4ZGK7</accession>
<proteinExistence type="predicted"/>
<dbReference type="OrthoDB" id="5193918at2"/>
<comment type="caution">
    <text evidence="1">The sequence shown here is derived from an EMBL/GenBank/DDBJ whole genome shotgun (WGS) entry which is preliminary data.</text>
</comment>
<evidence type="ECO:0000313" key="1">
    <source>
        <dbReference type="EMBL" id="RYP86454.1"/>
    </source>
</evidence>
<name>A0A4Q4ZGK7_9ACTN</name>
<dbReference type="Proteomes" id="UP000295198">
    <property type="component" value="Unassembled WGS sequence"/>
</dbReference>
<evidence type="ECO:0000313" key="2">
    <source>
        <dbReference type="Proteomes" id="UP000295198"/>
    </source>
</evidence>
<gene>
    <name evidence="1" type="ORF">EKO23_09120</name>
</gene>
<organism evidence="1 2">
    <name type="scientific">Nocardioides guangzhouensis</name>
    <dbReference type="NCBI Taxonomy" id="2497878"/>
    <lineage>
        <taxon>Bacteria</taxon>
        <taxon>Bacillati</taxon>
        <taxon>Actinomycetota</taxon>
        <taxon>Actinomycetes</taxon>
        <taxon>Propionibacteriales</taxon>
        <taxon>Nocardioidaceae</taxon>
        <taxon>Nocardioides</taxon>
    </lineage>
</organism>
<reference evidence="1 2" key="1">
    <citation type="submission" date="2019-01" db="EMBL/GenBank/DDBJ databases">
        <title>Nocardioides guangzhouensis sp. nov., an actinobacterium isolated from soil.</title>
        <authorList>
            <person name="Fu Y."/>
            <person name="Cai Y."/>
            <person name="Lin Z."/>
            <person name="Chen P."/>
        </authorList>
    </citation>
    <scope>NUCLEOTIDE SEQUENCE [LARGE SCALE GENOMIC DNA]</scope>
    <source>
        <strain evidence="1 2">130</strain>
    </source>
</reference>
<keyword evidence="2" id="KW-1185">Reference proteome</keyword>